<gene>
    <name evidence="2" type="ORF">CDO52_23850</name>
</gene>
<dbReference type="EMBL" id="CP022753">
    <property type="protein sequence ID" value="ASU85429.1"/>
    <property type="molecule type" value="Genomic_DNA"/>
</dbReference>
<dbReference type="Proteomes" id="UP000215005">
    <property type="component" value="Chromosome"/>
</dbReference>
<dbReference type="SUPFAM" id="SSF56645">
    <property type="entry name" value="Acyl-CoA dehydrogenase NM domain-like"/>
    <property type="match status" value="1"/>
</dbReference>
<dbReference type="GO" id="GO:0016627">
    <property type="term" value="F:oxidoreductase activity, acting on the CH-CH group of donors"/>
    <property type="evidence" value="ECO:0007669"/>
    <property type="project" value="InterPro"/>
</dbReference>
<accession>A0A223SBN3</accession>
<keyword evidence="3" id="KW-1185">Reference proteome</keyword>
<sequence>MRASETVGRGVREQEPPTFGDEERRTGRIAARLVEEIASGGLDLPLPGSGSTWVRWERLRDLAREDLSLARLAEGHTDAIAILSELGGWTPEPASVWGVWAAHPPGTPLIADKTGGRWRLHGAKPFCSGARVCTHALVSADVAGGERRLFAIRTDGTKPRPGTWASAGMAASDTLTVHFDGVGAEPVGRPGDYVGRPGFHHGGAGVAACWFGGALAVARPLAARAGRDEADAHLLSAFGAVDRELYAAGSVLRRASREIDDHPLDRSSAAVRAARVRAVVADTCTRVLRRTGEALGAGPLAGDVVYARATADLCVYIRQHHAERDLAELGTLVASGTWMSGADDY</sequence>
<organism evidence="2 3">
    <name type="scientific">Nocardiopsis gilva YIM 90087</name>
    <dbReference type="NCBI Taxonomy" id="1235441"/>
    <lineage>
        <taxon>Bacteria</taxon>
        <taxon>Bacillati</taxon>
        <taxon>Actinomycetota</taxon>
        <taxon>Actinomycetes</taxon>
        <taxon>Streptosporangiales</taxon>
        <taxon>Nocardiopsidaceae</taxon>
        <taxon>Nocardiopsis</taxon>
    </lineage>
</organism>
<dbReference type="InterPro" id="IPR009100">
    <property type="entry name" value="AcylCoA_DH/oxidase_NM_dom_sf"/>
</dbReference>
<dbReference type="AlphaFoldDB" id="A0A223SBN3"/>
<feature type="region of interest" description="Disordered" evidence="1">
    <location>
        <begin position="1"/>
        <end position="26"/>
    </location>
</feature>
<dbReference type="RefSeq" id="WP_017618688.1">
    <property type="nucleotide sequence ID" value="NZ_ANBG01000181.1"/>
</dbReference>
<reference evidence="2 3" key="1">
    <citation type="submission" date="2017-08" db="EMBL/GenBank/DDBJ databases">
        <title>The complete genome sequence of Nocardiopsis gilva YIM 90087.</title>
        <authorList>
            <person name="Yin M."/>
            <person name="Tang S."/>
        </authorList>
    </citation>
    <scope>NUCLEOTIDE SEQUENCE [LARGE SCALE GENOMIC DNA]</scope>
    <source>
        <strain evidence="2 3">YIM 90087</strain>
    </source>
</reference>
<dbReference type="Gene3D" id="2.40.110.10">
    <property type="entry name" value="Butyryl-CoA Dehydrogenase, subunit A, domain 2"/>
    <property type="match status" value="1"/>
</dbReference>
<evidence type="ECO:0000256" key="1">
    <source>
        <dbReference type="SAM" id="MobiDB-lite"/>
    </source>
</evidence>
<dbReference type="InterPro" id="IPR046373">
    <property type="entry name" value="Acyl-CoA_Oxase/DH_mid-dom_sf"/>
</dbReference>
<proteinExistence type="predicted"/>
<evidence type="ECO:0000313" key="3">
    <source>
        <dbReference type="Proteomes" id="UP000215005"/>
    </source>
</evidence>
<feature type="compositionally biased region" description="Basic and acidic residues" evidence="1">
    <location>
        <begin position="10"/>
        <end position="26"/>
    </location>
</feature>
<protein>
    <submittedName>
        <fullName evidence="2">Acyl-CoA dehydrogenase</fullName>
    </submittedName>
</protein>
<dbReference type="KEGG" id="ngv:CDO52_23850"/>
<evidence type="ECO:0000313" key="2">
    <source>
        <dbReference type="EMBL" id="ASU85429.1"/>
    </source>
</evidence>
<name>A0A223SBN3_9ACTN</name>